<dbReference type="Proteomes" id="UP000025241">
    <property type="component" value="Chromosome I"/>
</dbReference>
<evidence type="ECO:0000313" key="5">
    <source>
        <dbReference type="Proteomes" id="UP000025241"/>
    </source>
</evidence>
<dbReference type="STRING" id="1301098.PKB_4891"/>
<comment type="similarity">
    <text evidence="1">Belongs to the bacterial solute-binding protein 3 family.</text>
</comment>
<feature type="chain" id="PRO_5001533492" evidence="3">
    <location>
        <begin position="25"/>
        <end position="295"/>
    </location>
</feature>
<dbReference type="KEGG" id="pkc:PKB_4891"/>
<keyword evidence="5" id="KW-1185">Reference proteome</keyword>
<name>A0A024HMX9_PSEKB</name>
<dbReference type="Gene3D" id="3.40.190.10">
    <property type="entry name" value="Periplasmic binding protein-like II"/>
    <property type="match status" value="2"/>
</dbReference>
<dbReference type="PATRIC" id="fig|1301098.3.peg.4879"/>
<reference evidence="4 5" key="1">
    <citation type="submission" date="2013-03" db="EMBL/GenBank/DDBJ databases">
        <authorList>
            <person name="Linke B."/>
        </authorList>
    </citation>
    <scope>NUCLEOTIDE SEQUENCE [LARGE SCALE GENOMIC DNA]</scope>
    <source>
        <strain evidence="4 5">B13</strain>
    </source>
</reference>
<feature type="signal peptide" evidence="3">
    <location>
        <begin position="1"/>
        <end position="24"/>
    </location>
</feature>
<sequence length="295" mass="33238">MHSPQRSLRRLAFALLLALGSAHAETLRVATLEWEPYVGPDLPGKGLATRILDEALALNGDKAEVVFLPWQRALNESREGHYDALMPAYLSVDRSRDFYTSMPLLDSQLGFFHRRDRAIDYNPADLNSLRPYRIGVVRGYVNQADFDAADYLNKDVVNSDWQNLEKLLRGRLDLAVVDRYTGYQLLARNAPALREQLEFIQPPLEVKPLYVLIPKARSGGEALAANLDRSLRTLRQSGRLQQLIADAHLETAQAMRAVAEHPLAEQIEHGPGQGHAEQRSEYRPTPPTLNWVGMQ</sequence>
<dbReference type="SUPFAM" id="SSF53850">
    <property type="entry name" value="Periplasmic binding protein-like II"/>
    <property type="match status" value="1"/>
</dbReference>
<dbReference type="HOGENOM" id="CLU_064076_3_0_6"/>
<dbReference type="RefSeq" id="WP_052355368.1">
    <property type="nucleotide sequence ID" value="NZ_HG322950.1"/>
</dbReference>
<gene>
    <name evidence="4" type="ORF">PKB_4891</name>
</gene>
<evidence type="ECO:0000256" key="3">
    <source>
        <dbReference type="SAM" id="SignalP"/>
    </source>
</evidence>
<protein>
    <submittedName>
        <fullName evidence="4">Uncharacterized protein</fullName>
    </submittedName>
</protein>
<dbReference type="OrthoDB" id="5296159at2"/>
<feature type="region of interest" description="Disordered" evidence="2">
    <location>
        <begin position="268"/>
        <end position="295"/>
    </location>
</feature>
<proteinExistence type="inferred from homology"/>
<accession>A0A024HMX9</accession>
<evidence type="ECO:0000256" key="1">
    <source>
        <dbReference type="ARBA" id="ARBA00010333"/>
    </source>
</evidence>
<reference evidence="4 5" key="2">
    <citation type="submission" date="2014-05" db="EMBL/GenBank/DDBJ databases">
        <title>Genome sequence of the 3-chlorobenzoate degrading bacterium Pseudomonas knackmussii B13 shows multiple evidence for horizontal gene transfer.</title>
        <authorList>
            <person name="Miyazaki R."/>
            <person name="Bertelli C."/>
            <person name="Falquet L."/>
            <person name="Robinson-Rechavi M."/>
            <person name="Gharib W."/>
            <person name="Roy S."/>
            <person name="Van der Meer J.R."/>
        </authorList>
    </citation>
    <scope>NUCLEOTIDE SEQUENCE [LARGE SCALE GENOMIC DNA]</scope>
    <source>
        <strain evidence="4 5">B13</strain>
    </source>
</reference>
<dbReference type="PANTHER" id="PTHR35936">
    <property type="entry name" value="MEMBRANE-BOUND LYTIC MUREIN TRANSGLYCOSYLASE F"/>
    <property type="match status" value="1"/>
</dbReference>
<dbReference type="PANTHER" id="PTHR35936:SF25">
    <property type="entry name" value="ABC TRANSPORTER SUBSTRATE-BINDING PROTEIN"/>
    <property type="match status" value="1"/>
</dbReference>
<keyword evidence="3" id="KW-0732">Signal</keyword>
<evidence type="ECO:0000313" key="4">
    <source>
        <dbReference type="EMBL" id="CDF86211.1"/>
    </source>
</evidence>
<dbReference type="EMBL" id="HG322950">
    <property type="protein sequence ID" value="CDF86211.1"/>
    <property type="molecule type" value="Genomic_DNA"/>
</dbReference>
<evidence type="ECO:0000256" key="2">
    <source>
        <dbReference type="SAM" id="MobiDB-lite"/>
    </source>
</evidence>
<dbReference type="eggNOG" id="COG0834">
    <property type="taxonomic scope" value="Bacteria"/>
</dbReference>
<dbReference type="AlphaFoldDB" id="A0A024HMX9"/>
<organism evidence="4 5">
    <name type="scientific">Pseudomonas knackmussii (strain DSM 6978 / CCUG 54928 / LMG 23759 / B13)</name>
    <dbReference type="NCBI Taxonomy" id="1301098"/>
    <lineage>
        <taxon>Bacteria</taxon>
        <taxon>Pseudomonadati</taxon>
        <taxon>Pseudomonadota</taxon>
        <taxon>Gammaproteobacteria</taxon>
        <taxon>Pseudomonadales</taxon>
        <taxon>Pseudomonadaceae</taxon>
        <taxon>Pseudomonas</taxon>
    </lineage>
</organism>